<dbReference type="RefSeq" id="WP_156742741.1">
    <property type="nucleotide sequence ID" value="NZ_CACRYJ010000059.1"/>
</dbReference>
<evidence type="ECO:0000256" key="3">
    <source>
        <dbReference type="ARBA" id="ARBA00022741"/>
    </source>
</evidence>
<comment type="caution">
    <text evidence="10">The sequence shown here is derived from an EMBL/GenBank/DDBJ whole genome shotgun (WGS) entry which is preliminary data.</text>
</comment>
<dbReference type="GO" id="GO:0000287">
    <property type="term" value="F:magnesium ion binding"/>
    <property type="evidence" value="ECO:0007669"/>
    <property type="project" value="UniProtKB-UniRule"/>
</dbReference>
<feature type="domain" description="PII-uridylyltransferase/Glutamine-synthetase adenylyltransferase" evidence="9">
    <location>
        <begin position="905"/>
        <end position="1037"/>
    </location>
</feature>
<dbReference type="InterPro" id="IPR005190">
    <property type="entry name" value="GlnE_rpt_dom"/>
</dbReference>
<keyword evidence="3 7" id="KW-0547">Nucleotide-binding</keyword>
<feature type="region of interest" description="Adenylyl removase" evidence="7">
    <location>
        <begin position="1"/>
        <end position="531"/>
    </location>
</feature>
<accession>A0A7M4DPM9</accession>
<organism evidence="10 11">
    <name type="scientific">Occultella aeris</name>
    <dbReference type="NCBI Taxonomy" id="2761496"/>
    <lineage>
        <taxon>Bacteria</taxon>
        <taxon>Bacillati</taxon>
        <taxon>Actinomycetota</taxon>
        <taxon>Actinomycetes</taxon>
        <taxon>Micrococcales</taxon>
        <taxon>Ruaniaceae</taxon>
        <taxon>Occultella</taxon>
    </lineage>
</organism>
<keyword evidence="1 7" id="KW-0808">Transferase</keyword>
<dbReference type="InterPro" id="IPR023057">
    <property type="entry name" value="GlnE"/>
</dbReference>
<dbReference type="GO" id="GO:0008882">
    <property type="term" value="F:[glutamate-ammonia-ligase] adenylyltransferase activity"/>
    <property type="evidence" value="ECO:0007669"/>
    <property type="project" value="UniProtKB-UniRule"/>
</dbReference>
<keyword evidence="10" id="KW-0436">Ligase</keyword>
<dbReference type="SUPFAM" id="SSF81301">
    <property type="entry name" value="Nucleotidyltransferase"/>
    <property type="match status" value="2"/>
</dbReference>
<evidence type="ECO:0000256" key="6">
    <source>
        <dbReference type="ARBA" id="ARBA00023268"/>
    </source>
</evidence>
<comment type="function">
    <text evidence="7">Involved in the regulation of glutamine synthetase GlnA, a key enzyme in the process to assimilate ammonia. When cellular nitrogen levels are high, the C-terminal adenylyl transferase (AT) inactivates GlnA by covalent transfer of an adenylyl group from ATP to specific tyrosine residue of GlnA, thus reducing its activity. Conversely, when nitrogen levels are low, the N-terminal adenylyl removase (AR) activates GlnA by removing the adenylyl group by phosphorolysis, increasing its activity. The regulatory region of GlnE binds the signal transduction protein PII (GlnB) which indicates the nitrogen status of the cell.</text>
</comment>
<dbReference type="PANTHER" id="PTHR30621">
    <property type="entry name" value="GLUTAMINE SYNTHETASE ADENYLYLTRANSFERASE"/>
    <property type="match status" value="1"/>
</dbReference>
<keyword evidence="11" id="KW-1185">Reference proteome</keyword>
<feature type="domain" description="PII-uridylyltransferase/Glutamine-synthetase adenylyltransferase" evidence="9">
    <location>
        <begin position="383"/>
        <end position="526"/>
    </location>
</feature>
<dbReference type="InterPro" id="IPR043519">
    <property type="entry name" value="NT_sf"/>
</dbReference>
<dbReference type="Gene3D" id="3.30.460.10">
    <property type="entry name" value="Beta Polymerase, domain 2"/>
    <property type="match status" value="2"/>
</dbReference>
<dbReference type="GO" id="GO:0005829">
    <property type="term" value="C:cytosol"/>
    <property type="evidence" value="ECO:0007669"/>
    <property type="project" value="TreeGrafter"/>
</dbReference>
<evidence type="ECO:0000256" key="5">
    <source>
        <dbReference type="ARBA" id="ARBA00022842"/>
    </source>
</evidence>
<feature type="region of interest" description="Adenylyl transferase" evidence="7">
    <location>
        <begin position="539"/>
        <end position="1040"/>
    </location>
</feature>
<name>A0A7M4DPM9_9MICO</name>
<dbReference type="InterPro" id="IPR013546">
    <property type="entry name" value="PII_UdlTrfase/GS_AdlTrfase"/>
</dbReference>
<dbReference type="GO" id="GO:0016874">
    <property type="term" value="F:ligase activity"/>
    <property type="evidence" value="ECO:0007669"/>
    <property type="project" value="UniProtKB-KW"/>
</dbReference>
<dbReference type="PANTHER" id="PTHR30621:SF0">
    <property type="entry name" value="BIFUNCTIONAL GLUTAMINE SYNTHETASE ADENYLYLTRANSFERASE_ADENYLYL-REMOVING ENZYME"/>
    <property type="match status" value="1"/>
</dbReference>
<proteinExistence type="inferred from homology"/>
<dbReference type="Proteomes" id="UP000419743">
    <property type="component" value="Unassembled WGS sequence"/>
</dbReference>
<sequence>MPDGAGGGRVSRAPSLRARLARTGFADASRAADLWESGFLAGVLAACEAAELDGGGPDGGLGEASTALIADVARAADPDLALLALARLGEADPDRAERLTEILADPAGARANLIAVLGASVATGDWLVAHPGDVELVLRPRNGVAADPANVRTQLLESVGADPDAAMPVASVRASDGALDEMRRAYRRALLTIATEDFTATDPEAFLPEVGAALANLAAAALEAALALARAELSDHGKDVRLAVLGMGKTGGRELNYISDVDVIYVAEPVDGLSDAAEASALRTGTKLAATLARMCSMPAREPALWEVDAALRPEGKNGPLVRTLASHVSYYERWAKTWEFQALLKARHVAGDADLSAEYLDATRPMVWEAAGRENFVEDSQAMRRRVEDNVPPAEADRQIKLGRGGLRDVEFTVQLLQLVHGRTDPSIRSANTLRALQSLAAGGYVGRDHAAELGACYRFLRVLEHRVQLYRMRRTHLLPTADDDLRRLARSIGRTPEGEVAGAKDLVARWQATRRRVRQLHEELYYRPLLPAMARLSADDVSLDPEAAKARLQAIGYRDPAGALRHIKILTEGISRRAAIQRQLLPVMLGWFAEGPDPDGGLLAFRKLSEELGGTHWYLKMLRDSGAAAERLATLLSSSKYVADSLMRTPEAVAWLGDDRELTPRTPEALAAAMNAMLLRRDDATDAAQAVRFLRRRELTRGAIGDVLSDVPVTTCAEVISPAADMALAGAVRIATQTATAELGLGADPSAFLVVAMGRLGGAEIGYASDADVLFVHDPHEGAEAKQAQDWAVLVATTIASLLGKTGPEPVLPVDSQLRPEGRQGPVVRTIDSYAEYYQRWAQGWERQALLRARSVAGDNDLGERFTALIDPLRYPSDGIDLVEIRELRRIKARVESERLPRGVPATHHLKLGRGGLSDVEWTAQYLQLCHAGKTETLRTTSTLGALAAARDANLISESDAEQLTAAWELATRLRNAIVLSTGRVSGQKVDVLPSERGELAGVSRLLGYHAGHARDLEEDWLRTARQARVVMERVFFG</sequence>
<dbReference type="CDD" id="cd05401">
    <property type="entry name" value="NT_GlnE_GlnD_like"/>
    <property type="match status" value="2"/>
</dbReference>
<feature type="domain" description="Glutamate-ammonia ligase adenylyltransferase repeated" evidence="8">
    <location>
        <begin position="632"/>
        <end position="869"/>
    </location>
</feature>
<dbReference type="EMBL" id="CACRYJ010000059">
    <property type="protein sequence ID" value="VZO39423.1"/>
    <property type="molecule type" value="Genomic_DNA"/>
</dbReference>
<feature type="domain" description="Glutamate-ammonia ligase adenylyltransferase repeated" evidence="8">
    <location>
        <begin position="169"/>
        <end position="361"/>
    </location>
</feature>
<comment type="catalytic activity">
    <reaction evidence="7">
        <text>[glutamine synthetase]-O(4)-(5'-adenylyl)-L-tyrosine + phosphate = [glutamine synthetase]-L-tyrosine + ADP</text>
        <dbReference type="Rhea" id="RHEA:43716"/>
        <dbReference type="Rhea" id="RHEA-COMP:10660"/>
        <dbReference type="Rhea" id="RHEA-COMP:10661"/>
        <dbReference type="ChEBI" id="CHEBI:43474"/>
        <dbReference type="ChEBI" id="CHEBI:46858"/>
        <dbReference type="ChEBI" id="CHEBI:83624"/>
        <dbReference type="ChEBI" id="CHEBI:456216"/>
        <dbReference type="EC" id="2.7.7.89"/>
    </reaction>
</comment>
<comment type="similarity">
    <text evidence="7">Belongs to the GlnE family.</text>
</comment>
<dbReference type="EC" id="2.7.7.89" evidence="7"/>
<evidence type="ECO:0000256" key="7">
    <source>
        <dbReference type="HAMAP-Rule" id="MF_00802"/>
    </source>
</evidence>
<gene>
    <name evidence="7 10" type="primary">glnE</name>
    <name evidence="10" type="ORF">HALOF300_04111</name>
</gene>
<dbReference type="GO" id="GO:0000820">
    <property type="term" value="P:regulation of glutamine family amino acid metabolic process"/>
    <property type="evidence" value="ECO:0007669"/>
    <property type="project" value="UniProtKB-UniRule"/>
</dbReference>
<dbReference type="Pfam" id="PF08335">
    <property type="entry name" value="GlnD_UR_UTase"/>
    <property type="match status" value="2"/>
</dbReference>
<protein>
    <recommendedName>
        <fullName evidence="7">Bifunctional glutamine synthetase adenylyltransferase/adenylyl-removing enzyme</fullName>
    </recommendedName>
    <alternativeName>
        <fullName evidence="7">ATP:glutamine synthetase adenylyltransferase</fullName>
    </alternativeName>
    <alternativeName>
        <fullName evidence="7">ATase</fullName>
    </alternativeName>
    <domain>
        <recommendedName>
            <fullName evidence="7">Glutamine synthetase adenylyl-L-tyrosine phosphorylase</fullName>
            <ecNumber evidence="7">2.7.7.89</ecNumber>
        </recommendedName>
        <alternativeName>
            <fullName evidence="7">Adenylyl removase</fullName>
            <shortName evidence="7">AR</shortName>
            <shortName evidence="7">AT-N</shortName>
        </alternativeName>
    </domain>
    <domain>
        <recommendedName>
            <fullName evidence="7">Glutamine synthetase adenylyl transferase</fullName>
            <ecNumber evidence="7">2.7.7.42</ecNumber>
        </recommendedName>
        <alternativeName>
            <fullName evidence="7">Adenylyl transferase</fullName>
            <shortName evidence="7">AT</shortName>
            <shortName evidence="7">AT-C</shortName>
        </alternativeName>
    </domain>
</protein>
<keyword evidence="4 7" id="KW-0067">ATP-binding</keyword>
<dbReference type="NCBIfam" id="NF010707">
    <property type="entry name" value="PRK14109.1"/>
    <property type="match status" value="1"/>
</dbReference>
<dbReference type="SUPFAM" id="SSF81593">
    <property type="entry name" value="Nucleotidyltransferase substrate binding subunit/domain"/>
    <property type="match status" value="2"/>
</dbReference>
<evidence type="ECO:0000256" key="4">
    <source>
        <dbReference type="ARBA" id="ARBA00022840"/>
    </source>
</evidence>
<evidence type="ECO:0000259" key="8">
    <source>
        <dbReference type="Pfam" id="PF03710"/>
    </source>
</evidence>
<reference evidence="10 11" key="1">
    <citation type="submission" date="2019-11" db="EMBL/GenBank/DDBJ databases">
        <authorList>
            <person name="Criscuolo A."/>
        </authorList>
    </citation>
    <scope>NUCLEOTIDE SEQUENCE [LARGE SCALE GENOMIC DNA]</scope>
    <source>
        <strain evidence="10">CIP111667</strain>
    </source>
</reference>
<evidence type="ECO:0000256" key="2">
    <source>
        <dbReference type="ARBA" id="ARBA00022695"/>
    </source>
</evidence>
<comment type="catalytic activity">
    <reaction evidence="7">
        <text>[glutamine synthetase]-L-tyrosine + ATP = [glutamine synthetase]-O(4)-(5'-adenylyl)-L-tyrosine + diphosphate</text>
        <dbReference type="Rhea" id="RHEA:18589"/>
        <dbReference type="Rhea" id="RHEA-COMP:10660"/>
        <dbReference type="Rhea" id="RHEA-COMP:10661"/>
        <dbReference type="ChEBI" id="CHEBI:30616"/>
        <dbReference type="ChEBI" id="CHEBI:33019"/>
        <dbReference type="ChEBI" id="CHEBI:46858"/>
        <dbReference type="ChEBI" id="CHEBI:83624"/>
        <dbReference type="EC" id="2.7.7.42"/>
    </reaction>
</comment>
<dbReference type="EC" id="2.7.7.42" evidence="7"/>
<dbReference type="AlphaFoldDB" id="A0A7M4DPM9"/>
<keyword evidence="5 7" id="KW-0460">Magnesium</keyword>
<dbReference type="Gene3D" id="1.20.120.330">
    <property type="entry name" value="Nucleotidyltransferases domain 2"/>
    <property type="match status" value="2"/>
</dbReference>
<comment type="cofactor">
    <cofactor evidence="7">
        <name>Mg(2+)</name>
        <dbReference type="ChEBI" id="CHEBI:18420"/>
    </cofactor>
</comment>
<keyword evidence="2 7" id="KW-0548">Nucleotidyltransferase</keyword>
<evidence type="ECO:0000313" key="11">
    <source>
        <dbReference type="Proteomes" id="UP000419743"/>
    </source>
</evidence>
<keyword evidence="6 7" id="KW-0511">Multifunctional enzyme</keyword>
<evidence type="ECO:0000256" key="1">
    <source>
        <dbReference type="ARBA" id="ARBA00022679"/>
    </source>
</evidence>
<dbReference type="GO" id="GO:0047388">
    <property type="term" value="F:[glutamine synthetase]-adenylyl-L-tyrosine phosphorylase activity"/>
    <property type="evidence" value="ECO:0007669"/>
    <property type="project" value="UniProtKB-EC"/>
</dbReference>
<dbReference type="Pfam" id="PF03710">
    <property type="entry name" value="GlnE"/>
    <property type="match status" value="2"/>
</dbReference>
<dbReference type="GO" id="GO:0005524">
    <property type="term" value="F:ATP binding"/>
    <property type="evidence" value="ECO:0007669"/>
    <property type="project" value="UniProtKB-UniRule"/>
</dbReference>
<evidence type="ECO:0000259" key="9">
    <source>
        <dbReference type="Pfam" id="PF08335"/>
    </source>
</evidence>
<evidence type="ECO:0000313" key="10">
    <source>
        <dbReference type="EMBL" id="VZO39423.1"/>
    </source>
</evidence>
<dbReference type="HAMAP" id="MF_00802">
    <property type="entry name" value="GlnE"/>
    <property type="match status" value="1"/>
</dbReference>